<dbReference type="AlphaFoldDB" id="A0A915AGY3"/>
<protein>
    <submittedName>
        <fullName evidence="2">Uncharacterized protein</fullName>
    </submittedName>
</protein>
<organism evidence="1 2">
    <name type="scientific">Parascaris univalens</name>
    <name type="common">Nematode worm</name>
    <dbReference type="NCBI Taxonomy" id="6257"/>
    <lineage>
        <taxon>Eukaryota</taxon>
        <taxon>Metazoa</taxon>
        <taxon>Ecdysozoa</taxon>
        <taxon>Nematoda</taxon>
        <taxon>Chromadorea</taxon>
        <taxon>Rhabditida</taxon>
        <taxon>Spirurina</taxon>
        <taxon>Ascaridomorpha</taxon>
        <taxon>Ascaridoidea</taxon>
        <taxon>Ascarididae</taxon>
        <taxon>Parascaris</taxon>
    </lineage>
</organism>
<dbReference type="Proteomes" id="UP000887569">
    <property type="component" value="Unplaced"/>
</dbReference>
<sequence length="442" mass="50361">FKEATSSPYSNYLVPYDFLKPCDMFRSIEEIGYVDSLAYCRYFLHLEGDMRRGICTIGLRCILDYTDIRPPQFSTIRYCRPLMAAIRSFQSYGLPKDPATPKVKPKSPKRRWRNDPALEEKFASILRKALHESLSEAVADFDILRQSSGCTLPDWAAVKMSSVLAANGNWDDAKKILDRQYLMTGANDRFARNASVDDHQIASALQRILSGNNAYSYEIAKKFYIALIDMRFCALKDIALKVFIERLIESGEIEGAIQELNELLSYGKSKSISGSLFLILKAAYRSNDAQLLKQARVSLDRWVKSRLQRTCLYGCVMLAEGQPIQFAERLYNEEYKFGDADVNYICEFAVHNKQPKIMESLVEIPDLFKIDEKARNTVYGSLAVCYGKTKNVDGLSSTWHLLKREKKIDEFAIAAQKLAHFYRCLNVVAPSDLVALLKKLNE</sequence>
<accession>A0A915AGY3</accession>
<name>A0A915AGY3_PARUN</name>
<evidence type="ECO:0000313" key="2">
    <source>
        <dbReference type="WBParaSite" id="PgR006_g200_t02"/>
    </source>
</evidence>
<evidence type="ECO:0000313" key="1">
    <source>
        <dbReference type="Proteomes" id="UP000887569"/>
    </source>
</evidence>
<keyword evidence="1" id="KW-1185">Reference proteome</keyword>
<reference evidence="2" key="1">
    <citation type="submission" date="2022-11" db="UniProtKB">
        <authorList>
            <consortium name="WormBaseParasite"/>
        </authorList>
    </citation>
    <scope>IDENTIFICATION</scope>
</reference>
<dbReference type="WBParaSite" id="PgR006_g200_t02">
    <property type="protein sequence ID" value="PgR006_g200_t02"/>
    <property type="gene ID" value="PgR006_g200"/>
</dbReference>
<proteinExistence type="predicted"/>